<dbReference type="GeneTree" id="ENSGT00940000163723"/>
<dbReference type="AlphaFoldDB" id="A0A8C5N360"/>
<dbReference type="InterPro" id="IPR001507">
    <property type="entry name" value="ZP_dom"/>
</dbReference>
<keyword evidence="7" id="KW-1185">Reference proteome</keyword>
<evidence type="ECO:0000256" key="3">
    <source>
        <dbReference type="ARBA" id="ARBA00023180"/>
    </source>
</evidence>
<evidence type="ECO:0000256" key="2">
    <source>
        <dbReference type="ARBA" id="ARBA00023157"/>
    </source>
</evidence>
<evidence type="ECO:0000256" key="4">
    <source>
        <dbReference type="SAM" id="Phobius"/>
    </source>
</evidence>
<reference evidence="6" key="2">
    <citation type="submission" date="2025-09" db="UniProtKB">
        <authorList>
            <consortium name="Ensembl"/>
        </authorList>
    </citation>
    <scope>IDENTIFICATION</scope>
</reference>
<dbReference type="Gene3D" id="2.60.40.3210">
    <property type="entry name" value="Zona pellucida, ZP-N domain"/>
    <property type="match status" value="1"/>
</dbReference>
<dbReference type="Ensembl" id="ENSLLET00000021791.1">
    <property type="protein sequence ID" value="ENSLLEP00000020977.1"/>
    <property type="gene ID" value="ENSLLEG00000013285.1"/>
</dbReference>
<dbReference type="Proteomes" id="UP000694569">
    <property type="component" value="Unplaced"/>
</dbReference>
<dbReference type="InterPro" id="IPR042235">
    <property type="entry name" value="ZP-C_dom"/>
</dbReference>
<sequence>MTLFIEKSSTNGLYDNHLRLNDPQCLLSSNSTHHIASVGFNSCGTEIEETEDRIVFKNQITSFDNINDVITRKHQVIINFNCSFPKKERLSISFQPKKNIYEFTEAGFGKFTYKFRFFTDNRFVQTRSSLVFLLREMIYMEIQVTSSVPNVQLFVDSCRATPRDNPSDPVFYNIVKYGCSRDDTLVIYEGNRTISRFGLEAFTFIGNYEQVYISCAVMLCKLGDPSTRCSRGCINQPFGGTTANRRRRSIISEATESLQHFISQGPLRLKRQSLNEGADGKAALNVNSLLMSLSGVVIVAIIGLTVFFSMKKAQMTKYERLSSEEL</sequence>
<feature type="domain" description="ZP" evidence="5">
    <location>
        <begin position="1"/>
        <end position="236"/>
    </location>
</feature>
<protein>
    <recommendedName>
        <fullName evidence="5">ZP domain-containing protein</fullName>
    </recommendedName>
</protein>
<dbReference type="PRINTS" id="PR00023">
    <property type="entry name" value="ZPELLUCIDA"/>
</dbReference>
<dbReference type="SMART" id="SM00241">
    <property type="entry name" value="ZP"/>
    <property type="match status" value="1"/>
</dbReference>
<organism evidence="6 7">
    <name type="scientific">Leptobrachium leishanense</name>
    <name type="common">Leishan spiny toad</name>
    <dbReference type="NCBI Taxonomy" id="445787"/>
    <lineage>
        <taxon>Eukaryota</taxon>
        <taxon>Metazoa</taxon>
        <taxon>Chordata</taxon>
        <taxon>Craniata</taxon>
        <taxon>Vertebrata</taxon>
        <taxon>Euteleostomi</taxon>
        <taxon>Amphibia</taxon>
        <taxon>Batrachia</taxon>
        <taxon>Anura</taxon>
        <taxon>Pelobatoidea</taxon>
        <taxon>Megophryidae</taxon>
        <taxon>Leptobrachium</taxon>
    </lineage>
</organism>
<keyword evidence="4" id="KW-1133">Transmembrane helix</keyword>
<dbReference type="PANTHER" id="PTHR14002:SF59">
    <property type="entry name" value="CUB AND ZONA PELLUCIDA-LIKE DOMAIN-CONTAINING PROTEIN 1-RELATED"/>
    <property type="match status" value="1"/>
</dbReference>
<keyword evidence="4" id="KW-0812">Transmembrane</keyword>
<dbReference type="Pfam" id="PF23344">
    <property type="entry name" value="ZP-N"/>
    <property type="match status" value="1"/>
</dbReference>
<keyword evidence="3" id="KW-0325">Glycoprotein</keyword>
<evidence type="ECO:0000313" key="6">
    <source>
        <dbReference type="Ensembl" id="ENSLLEP00000020977.1"/>
    </source>
</evidence>
<evidence type="ECO:0000313" key="7">
    <source>
        <dbReference type="Proteomes" id="UP000694569"/>
    </source>
</evidence>
<dbReference type="Pfam" id="PF00100">
    <property type="entry name" value="Zona_pellucida"/>
    <property type="match status" value="1"/>
</dbReference>
<evidence type="ECO:0000256" key="1">
    <source>
        <dbReference type="ARBA" id="ARBA00022729"/>
    </source>
</evidence>
<dbReference type="OrthoDB" id="10063988at2759"/>
<keyword evidence="4" id="KW-0472">Membrane</keyword>
<reference evidence="6" key="1">
    <citation type="submission" date="2025-08" db="UniProtKB">
        <authorList>
            <consortium name="Ensembl"/>
        </authorList>
    </citation>
    <scope>IDENTIFICATION</scope>
</reference>
<dbReference type="Gene3D" id="2.60.40.4100">
    <property type="entry name" value="Zona pellucida, ZP-C domain"/>
    <property type="match status" value="1"/>
</dbReference>
<keyword evidence="2" id="KW-1015">Disulfide bond</keyword>
<dbReference type="InterPro" id="IPR055355">
    <property type="entry name" value="ZP-C"/>
</dbReference>
<evidence type="ECO:0000259" key="5">
    <source>
        <dbReference type="PROSITE" id="PS51034"/>
    </source>
</evidence>
<proteinExistence type="predicted"/>
<accession>A0A8C5N360</accession>
<keyword evidence="1" id="KW-0732">Signal</keyword>
<dbReference type="PROSITE" id="PS51034">
    <property type="entry name" value="ZP_2"/>
    <property type="match status" value="1"/>
</dbReference>
<feature type="transmembrane region" description="Helical" evidence="4">
    <location>
        <begin position="289"/>
        <end position="310"/>
    </location>
</feature>
<dbReference type="PANTHER" id="PTHR14002">
    <property type="entry name" value="ENDOGLIN/TGF-BETA RECEPTOR TYPE III"/>
    <property type="match status" value="1"/>
</dbReference>
<dbReference type="InterPro" id="IPR048290">
    <property type="entry name" value="ZP_chr"/>
</dbReference>
<dbReference type="InterPro" id="IPR055356">
    <property type="entry name" value="ZP-N"/>
</dbReference>
<name>A0A8C5N360_9ANUR</name>